<accession>A0A6A6P3N4</accession>
<evidence type="ECO:0000313" key="2">
    <source>
        <dbReference type="EMBL" id="KAF2458083.1"/>
    </source>
</evidence>
<protein>
    <submittedName>
        <fullName evidence="2">Uncharacterized protein</fullName>
    </submittedName>
</protein>
<dbReference type="EMBL" id="MU001678">
    <property type="protein sequence ID" value="KAF2458083.1"/>
    <property type="molecule type" value="Genomic_DNA"/>
</dbReference>
<organism evidence="2 3">
    <name type="scientific">Lineolata rhizophorae</name>
    <dbReference type="NCBI Taxonomy" id="578093"/>
    <lineage>
        <taxon>Eukaryota</taxon>
        <taxon>Fungi</taxon>
        <taxon>Dikarya</taxon>
        <taxon>Ascomycota</taxon>
        <taxon>Pezizomycotina</taxon>
        <taxon>Dothideomycetes</taxon>
        <taxon>Dothideomycetes incertae sedis</taxon>
        <taxon>Lineolatales</taxon>
        <taxon>Lineolataceae</taxon>
        <taxon>Lineolata</taxon>
    </lineage>
</organism>
<reference evidence="2" key="1">
    <citation type="journal article" date="2020" name="Stud. Mycol.">
        <title>101 Dothideomycetes genomes: a test case for predicting lifestyles and emergence of pathogens.</title>
        <authorList>
            <person name="Haridas S."/>
            <person name="Albert R."/>
            <person name="Binder M."/>
            <person name="Bloem J."/>
            <person name="Labutti K."/>
            <person name="Salamov A."/>
            <person name="Andreopoulos B."/>
            <person name="Baker S."/>
            <person name="Barry K."/>
            <person name="Bills G."/>
            <person name="Bluhm B."/>
            <person name="Cannon C."/>
            <person name="Castanera R."/>
            <person name="Culley D."/>
            <person name="Daum C."/>
            <person name="Ezra D."/>
            <person name="Gonzalez J."/>
            <person name="Henrissat B."/>
            <person name="Kuo A."/>
            <person name="Liang C."/>
            <person name="Lipzen A."/>
            <person name="Lutzoni F."/>
            <person name="Magnuson J."/>
            <person name="Mondo S."/>
            <person name="Nolan M."/>
            <person name="Ohm R."/>
            <person name="Pangilinan J."/>
            <person name="Park H.-J."/>
            <person name="Ramirez L."/>
            <person name="Alfaro M."/>
            <person name="Sun H."/>
            <person name="Tritt A."/>
            <person name="Yoshinaga Y."/>
            <person name="Zwiers L.-H."/>
            <person name="Turgeon B."/>
            <person name="Goodwin S."/>
            <person name="Spatafora J."/>
            <person name="Crous P."/>
            <person name="Grigoriev I."/>
        </authorList>
    </citation>
    <scope>NUCLEOTIDE SEQUENCE</scope>
    <source>
        <strain evidence="2">ATCC 16933</strain>
    </source>
</reference>
<sequence length="238" mass="25510">MWGAPKMAKESCVCARSSVGAEMEEAHHQGRRQELLAGGGRWIPCGTVIGGPGPVSTIYILCFPPTRNWSIQHRARGLKMRPHVLRRTTVGQAFFAGAWAPGGPGPRQAAISRPTPPAPGAGCGLAPLTKASPASDPGSPALRRRDPWLRRRHTEHRSTAHSAALPASSRSSEITDCRFRIAIADRPRGTEYAERACSTVPLAPCPFRATAFPSRVGATITNHPSTVQPPFHALPWAT</sequence>
<dbReference type="Proteomes" id="UP000799766">
    <property type="component" value="Unassembled WGS sequence"/>
</dbReference>
<feature type="compositionally biased region" description="Low complexity" evidence="1">
    <location>
        <begin position="101"/>
        <end position="110"/>
    </location>
</feature>
<evidence type="ECO:0000256" key="1">
    <source>
        <dbReference type="SAM" id="MobiDB-lite"/>
    </source>
</evidence>
<dbReference type="AlphaFoldDB" id="A0A6A6P3N4"/>
<evidence type="ECO:0000313" key="3">
    <source>
        <dbReference type="Proteomes" id="UP000799766"/>
    </source>
</evidence>
<proteinExistence type="predicted"/>
<gene>
    <name evidence="2" type="ORF">BDY21DRAFT_212916</name>
</gene>
<keyword evidence="3" id="KW-1185">Reference proteome</keyword>
<name>A0A6A6P3N4_9PEZI</name>
<feature type="region of interest" description="Disordered" evidence="1">
    <location>
        <begin position="101"/>
        <end position="169"/>
    </location>
</feature>